<feature type="compositionally biased region" description="Polar residues" evidence="1">
    <location>
        <begin position="1"/>
        <end position="36"/>
    </location>
</feature>
<organism evidence="3 4">
    <name type="scientific">Gymnopus androsaceus JB14</name>
    <dbReference type="NCBI Taxonomy" id="1447944"/>
    <lineage>
        <taxon>Eukaryota</taxon>
        <taxon>Fungi</taxon>
        <taxon>Dikarya</taxon>
        <taxon>Basidiomycota</taxon>
        <taxon>Agaricomycotina</taxon>
        <taxon>Agaricomycetes</taxon>
        <taxon>Agaricomycetidae</taxon>
        <taxon>Agaricales</taxon>
        <taxon>Marasmiineae</taxon>
        <taxon>Omphalotaceae</taxon>
        <taxon>Gymnopus</taxon>
    </lineage>
</organism>
<dbReference type="SMART" id="SM00256">
    <property type="entry name" value="FBOX"/>
    <property type="match status" value="1"/>
</dbReference>
<evidence type="ECO:0000313" key="4">
    <source>
        <dbReference type="Proteomes" id="UP000799118"/>
    </source>
</evidence>
<gene>
    <name evidence="3" type="ORF">BT96DRAFT_214820</name>
</gene>
<protein>
    <recommendedName>
        <fullName evidence="2">F-box domain-containing protein</fullName>
    </recommendedName>
</protein>
<evidence type="ECO:0000259" key="2">
    <source>
        <dbReference type="PROSITE" id="PS50181"/>
    </source>
</evidence>
<dbReference type="PROSITE" id="PS50181">
    <property type="entry name" value="FBOX"/>
    <property type="match status" value="1"/>
</dbReference>
<dbReference type="Proteomes" id="UP000799118">
    <property type="component" value="Unassembled WGS sequence"/>
</dbReference>
<name>A0A6A4H789_9AGAR</name>
<evidence type="ECO:0000256" key="1">
    <source>
        <dbReference type="SAM" id="MobiDB-lite"/>
    </source>
</evidence>
<dbReference type="InterPro" id="IPR001810">
    <property type="entry name" value="F-box_dom"/>
</dbReference>
<feature type="region of interest" description="Disordered" evidence="1">
    <location>
        <begin position="1"/>
        <end position="92"/>
    </location>
</feature>
<dbReference type="EMBL" id="ML769567">
    <property type="protein sequence ID" value="KAE9393666.1"/>
    <property type="molecule type" value="Genomic_DNA"/>
</dbReference>
<dbReference type="InterPro" id="IPR036047">
    <property type="entry name" value="F-box-like_dom_sf"/>
</dbReference>
<keyword evidence="4" id="KW-1185">Reference proteome</keyword>
<dbReference type="SUPFAM" id="SSF81383">
    <property type="entry name" value="F-box domain"/>
    <property type="match status" value="1"/>
</dbReference>
<sequence length="192" mass="21663">MTQNIQISENQSASDDSQILYSNVAPLTSSGNSELNYVNHDEEEEQEEASQGMRPRKQARISSEGEALRADGVQPNKNDGSHVESRTEENVEPAVLSRLENISLDMALEIFCFLNPDDLLRLARTSKTLRVTLKNKTSRFVWRTARERVEGLPPYSRRYERTSICSSSLRVVLPFLGLCTKNAVMMYCGLFA</sequence>
<dbReference type="OrthoDB" id="2322499at2759"/>
<accession>A0A6A4H789</accession>
<feature type="compositionally biased region" description="Basic and acidic residues" evidence="1">
    <location>
        <begin position="79"/>
        <end position="89"/>
    </location>
</feature>
<feature type="domain" description="F-box" evidence="2">
    <location>
        <begin position="96"/>
        <end position="145"/>
    </location>
</feature>
<dbReference type="Gene3D" id="1.20.1280.50">
    <property type="match status" value="1"/>
</dbReference>
<dbReference type="Pfam" id="PF00646">
    <property type="entry name" value="F-box"/>
    <property type="match status" value="1"/>
</dbReference>
<reference evidence="3" key="1">
    <citation type="journal article" date="2019" name="Environ. Microbiol.">
        <title>Fungal ecological strategies reflected in gene transcription - a case study of two litter decomposers.</title>
        <authorList>
            <person name="Barbi F."/>
            <person name="Kohler A."/>
            <person name="Barry K."/>
            <person name="Baskaran P."/>
            <person name="Daum C."/>
            <person name="Fauchery L."/>
            <person name="Ihrmark K."/>
            <person name="Kuo A."/>
            <person name="LaButti K."/>
            <person name="Lipzen A."/>
            <person name="Morin E."/>
            <person name="Grigoriev I.V."/>
            <person name="Henrissat B."/>
            <person name="Lindahl B."/>
            <person name="Martin F."/>
        </authorList>
    </citation>
    <scope>NUCLEOTIDE SEQUENCE</scope>
    <source>
        <strain evidence="3">JB14</strain>
    </source>
</reference>
<proteinExistence type="predicted"/>
<dbReference type="CDD" id="cd09917">
    <property type="entry name" value="F-box_SF"/>
    <property type="match status" value="1"/>
</dbReference>
<evidence type="ECO:0000313" key="3">
    <source>
        <dbReference type="EMBL" id="KAE9393666.1"/>
    </source>
</evidence>
<dbReference type="AlphaFoldDB" id="A0A6A4H789"/>